<keyword evidence="3" id="KW-0804">Transcription</keyword>
<dbReference type="OrthoDB" id="792101at2"/>
<dbReference type="Gene3D" id="1.10.10.60">
    <property type="entry name" value="Homeodomain-like"/>
    <property type="match status" value="2"/>
</dbReference>
<dbReference type="CDD" id="cd06976">
    <property type="entry name" value="cupin_MtlR-like_N"/>
    <property type="match status" value="1"/>
</dbReference>
<evidence type="ECO:0000256" key="2">
    <source>
        <dbReference type="ARBA" id="ARBA00023125"/>
    </source>
</evidence>
<dbReference type="InterPro" id="IPR011051">
    <property type="entry name" value="RmlC_Cupin_sf"/>
</dbReference>
<name>S7VBZ1_9BACT</name>
<dbReference type="Pfam" id="PF12833">
    <property type="entry name" value="HTH_18"/>
    <property type="match status" value="1"/>
</dbReference>
<dbReference type="PATRIC" id="fig|641524.5.peg.3118"/>
<evidence type="ECO:0000256" key="1">
    <source>
        <dbReference type="ARBA" id="ARBA00023015"/>
    </source>
</evidence>
<dbReference type="InterPro" id="IPR013096">
    <property type="entry name" value="Cupin_2"/>
</dbReference>
<evidence type="ECO:0000256" key="3">
    <source>
        <dbReference type="ARBA" id="ARBA00023163"/>
    </source>
</evidence>
<evidence type="ECO:0000313" key="6">
    <source>
        <dbReference type="Proteomes" id="UP000014974"/>
    </source>
</evidence>
<dbReference type="PANTHER" id="PTHR43280">
    <property type="entry name" value="ARAC-FAMILY TRANSCRIPTIONAL REGULATOR"/>
    <property type="match status" value="1"/>
</dbReference>
<dbReference type="InterPro" id="IPR014710">
    <property type="entry name" value="RmlC-like_jellyroll"/>
</dbReference>
<gene>
    <name evidence="5" type="ORF">ADICYQ_3146</name>
</gene>
<dbReference type="Pfam" id="PF07883">
    <property type="entry name" value="Cupin_2"/>
    <property type="match status" value="1"/>
</dbReference>
<dbReference type="InterPro" id="IPR018060">
    <property type="entry name" value="HTH_AraC"/>
</dbReference>
<dbReference type="eggNOG" id="COG2207">
    <property type="taxonomic scope" value="Bacteria"/>
</dbReference>
<keyword evidence="1" id="KW-0805">Transcription regulation</keyword>
<dbReference type="Proteomes" id="UP000014974">
    <property type="component" value="Unassembled WGS sequence"/>
</dbReference>
<protein>
    <submittedName>
        <fullName evidence="5">Transcriptional regulator</fullName>
    </submittedName>
</protein>
<dbReference type="InterPro" id="IPR009057">
    <property type="entry name" value="Homeodomain-like_sf"/>
</dbReference>
<dbReference type="PANTHER" id="PTHR43280:SF27">
    <property type="entry name" value="TRANSCRIPTIONAL REGULATOR MTLR"/>
    <property type="match status" value="1"/>
</dbReference>
<feature type="domain" description="HTH araC/xylS-type" evidence="4">
    <location>
        <begin position="188"/>
        <end position="286"/>
    </location>
</feature>
<dbReference type="eggNOG" id="COG0662">
    <property type="taxonomic scope" value="Bacteria"/>
</dbReference>
<dbReference type="PROSITE" id="PS01124">
    <property type="entry name" value="HTH_ARAC_FAMILY_2"/>
    <property type="match status" value="1"/>
</dbReference>
<dbReference type="InterPro" id="IPR020449">
    <property type="entry name" value="Tscrpt_reg_AraC-type_HTH"/>
</dbReference>
<comment type="caution">
    <text evidence="5">The sequence shown here is derived from an EMBL/GenBank/DDBJ whole genome shotgun (WGS) entry which is preliminary data.</text>
</comment>
<reference evidence="5 6" key="1">
    <citation type="journal article" date="2013" name="Genome Announc.">
        <title>Draft Genome Sequence of Cyclobacterium qasimii Strain M12-11BT, Isolated from Arctic Marine Sediment.</title>
        <authorList>
            <person name="Shivaji S."/>
            <person name="Ara S."/>
            <person name="Singh A."/>
            <person name="Kumar Pinnaka A."/>
        </authorList>
    </citation>
    <scope>NUCLEOTIDE SEQUENCE [LARGE SCALE GENOMIC DNA]</scope>
    <source>
        <strain evidence="5 6">M12-11B</strain>
    </source>
</reference>
<keyword evidence="2" id="KW-0238">DNA-binding</keyword>
<dbReference type="EMBL" id="ATNM01000114">
    <property type="protein sequence ID" value="EPR67720.1"/>
    <property type="molecule type" value="Genomic_DNA"/>
</dbReference>
<dbReference type="SUPFAM" id="SSF46689">
    <property type="entry name" value="Homeodomain-like"/>
    <property type="match status" value="2"/>
</dbReference>
<dbReference type="InterPro" id="IPR018062">
    <property type="entry name" value="HTH_AraC-typ_CS"/>
</dbReference>
<dbReference type="GO" id="GO:0043565">
    <property type="term" value="F:sequence-specific DNA binding"/>
    <property type="evidence" value="ECO:0007669"/>
    <property type="project" value="InterPro"/>
</dbReference>
<evidence type="ECO:0000259" key="4">
    <source>
        <dbReference type="PROSITE" id="PS01124"/>
    </source>
</evidence>
<organism evidence="5 6">
    <name type="scientific">Cyclobacterium qasimii M12-11B</name>
    <dbReference type="NCBI Taxonomy" id="641524"/>
    <lineage>
        <taxon>Bacteria</taxon>
        <taxon>Pseudomonadati</taxon>
        <taxon>Bacteroidota</taxon>
        <taxon>Cytophagia</taxon>
        <taxon>Cytophagales</taxon>
        <taxon>Cyclobacteriaceae</taxon>
        <taxon>Cyclobacterium</taxon>
    </lineage>
</organism>
<dbReference type="AlphaFoldDB" id="S7VBZ1"/>
<evidence type="ECO:0000313" key="5">
    <source>
        <dbReference type="EMBL" id="EPR67720.1"/>
    </source>
</evidence>
<proteinExistence type="predicted"/>
<dbReference type="RefSeq" id="WP_020890304.1">
    <property type="nucleotide sequence ID" value="NZ_ATNM01000114.1"/>
</dbReference>
<dbReference type="SMART" id="SM00342">
    <property type="entry name" value="HTH_ARAC"/>
    <property type="match status" value="1"/>
</dbReference>
<sequence>MKKAFQKSRIPEQSAFVVKELIAPTFDKNWHFHPEYQLFLVLEGKGTRFIGDDMRPFKPNDLVVTGPNLPHLWRNDQEYFEKESKLKTRGIVVYFPEDFLGPKYLGEKEEYEELHALLKRASLGLEIMGETNELIKMQLINLVHKKGLERIIGLLEILLLISRSNEVKPIVQAGYTNANKESEKDRMSRVYEFVMDQFQHDIKQEEVAAMINMTSSSFSRYFKSRMNKSFSDFLSEVRISHACKLLPTENLNISEVSYESGFNTLSNFNRQFKERMGMTPKSYKKDFQKTFE</sequence>
<accession>S7VBZ1</accession>
<dbReference type="STRING" id="641524.ADICYQ_3146"/>
<dbReference type="PROSITE" id="PS00041">
    <property type="entry name" value="HTH_ARAC_FAMILY_1"/>
    <property type="match status" value="1"/>
</dbReference>
<dbReference type="PRINTS" id="PR00032">
    <property type="entry name" value="HTHARAC"/>
</dbReference>
<dbReference type="GO" id="GO:0003700">
    <property type="term" value="F:DNA-binding transcription factor activity"/>
    <property type="evidence" value="ECO:0007669"/>
    <property type="project" value="InterPro"/>
</dbReference>
<dbReference type="SUPFAM" id="SSF51182">
    <property type="entry name" value="RmlC-like cupins"/>
    <property type="match status" value="1"/>
</dbReference>
<dbReference type="Gene3D" id="2.60.120.10">
    <property type="entry name" value="Jelly Rolls"/>
    <property type="match status" value="1"/>
</dbReference>